<dbReference type="PROSITE" id="PS51009">
    <property type="entry name" value="CYTCII"/>
    <property type="match status" value="1"/>
</dbReference>
<name>A0A6N8FXQ7_9CHRO</name>
<comment type="caution">
    <text evidence="1">The sequence shown here is derived from an EMBL/GenBank/DDBJ whole genome shotgun (WGS) entry which is preliminary data.</text>
</comment>
<dbReference type="GO" id="GO:0005506">
    <property type="term" value="F:iron ion binding"/>
    <property type="evidence" value="ECO:0007669"/>
    <property type="project" value="InterPro"/>
</dbReference>
<dbReference type="OrthoDB" id="5783764at2"/>
<dbReference type="AlphaFoldDB" id="A0A6N8FXQ7"/>
<dbReference type="EMBL" id="NAPY01000015">
    <property type="protein sequence ID" value="MUL36927.1"/>
    <property type="molecule type" value="Genomic_DNA"/>
</dbReference>
<dbReference type="InterPro" id="IPR010980">
    <property type="entry name" value="Cyt_c/b562"/>
</dbReference>
<evidence type="ECO:0000313" key="2">
    <source>
        <dbReference type="Proteomes" id="UP000441797"/>
    </source>
</evidence>
<gene>
    <name evidence="1" type="ORF">BWI75_11360</name>
</gene>
<evidence type="ECO:0008006" key="3">
    <source>
        <dbReference type="Google" id="ProtNLM"/>
    </source>
</evidence>
<organism evidence="1 2">
    <name type="scientific">Gloeocapsopsis dulcis AAB1 = 1H9</name>
    <dbReference type="NCBI Taxonomy" id="1433147"/>
    <lineage>
        <taxon>Bacteria</taxon>
        <taxon>Bacillati</taxon>
        <taxon>Cyanobacteriota</taxon>
        <taxon>Cyanophyceae</taxon>
        <taxon>Oscillatoriophycideae</taxon>
        <taxon>Chroococcales</taxon>
        <taxon>Chroococcaceae</taxon>
        <taxon>Gloeocapsopsis</taxon>
        <taxon>Gloeocapsopsis dulcis</taxon>
    </lineage>
</organism>
<dbReference type="InterPro" id="IPR002321">
    <property type="entry name" value="Cyt_c_II"/>
</dbReference>
<dbReference type="GO" id="GO:0022900">
    <property type="term" value="P:electron transport chain"/>
    <property type="evidence" value="ECO:0007669"/>
    <property type="project" value="InterPro"/>
</dbReference>
<sequence>MRRFFKLSAVAIVMILLTVVIAYPGKGQDATPPRIVPGPWGDIVDPVTPPIFESEADRITFYRRQQMRAISSHFRSLEGIIEYDAPFQAQAMQHIEALNAIAQHLQQLFPPGTAANDGETGARPLIWQEPEKFAQHIQGFQNSVIALQKTLCYTTPSDASEALTAVRHQCLACHQSYRVR</sequence>
<dbReference type="GO" id="GO:0020037">
    <property type="term" value="F:heme binding"/>
    <property type="evidence" value="ECO:0007669"/>
    <property type="project" value="InterPro"/>
</dbReference>
<reference evidence="1 2" key="1">
    <citation type="journal article" date="2019" name="Front. Microbiol.">
        <title>Genomic Features for Desiccation Tolerance and Sugar Biosynthesis in the Extremophile Gloeocapsopsis sp. UTEX B3054.</title>
        <authorList>
            <person name="Urrejola C."/>
            <person name="Alcorta J."/>
            <person name="Salas L."/>
            <person name="Vasquez M."/>
            <person name="Polz M.F."/>
            <person name="Vicuna R."/>
            <person name="Diez B."/>
        </authorList>
    </citation>
    <scope>NUCLEOTIDE SEQUENCE [LARGE SCALE GENOMIC DNA]</scope>
    <source>
        <strain evidence="1 2">1H9</strain>
    </source>
</reference>
<proteinExistence type="predicted"/>
<dbReference type="RefSeq" id="WP_105218600.1">
    <property type="nucleotide sequence ID" value="NZ_CAWNSU010000128.1"/>
</dbReference>
<dbReference type="Pfam" id="PF01322">
    <property type="entry name" value="Cytochrom_C_2"/>
    <property type="match status" value="1"/>
</dbReference>
<dbReference type="Proteomes" id="UP000441797">
    <property type="component" value="Unassembled WGS sequence"/>
</dbReference>
<keyword evidence="2" id="KW-1185">Reference proteome</keyword>
<dbReference type="SUPFAM" id="SSF47175">
    <property type="entry name" value="Cytochromes"/>
    <property type="match status" value="1"/>
</dbReference>
<dbReference type="Gene3D" id="1.20.120.10">
    <property type="entry name" value="Cytochrome c/b562"/>
    <property type="match status" value="1"/>
</dbReference>
<accession>A0A6N8FXQ7</accession>
<dbReference type="GO" id="GO:0009055">
    <property type="term" value="F:electron transfer activity"/>
    <property type="evidence" value="ECO:0007669"/>
    <property type="project" value="InterPro"/>
</dbReference>
<protein>
    <recommendedName>
        <fullName evidence="3">Cytochrome C</fullName>
    </recommendedName>
</protein>
<evidence type="ECO:0000313" key="1">
    <source>
        <dbReference type="EMBL" id="MUL36927.1"/>
    </source>
</evidence>